<feature type="compositionally biased region" description="Low complexity" evidence="1">
    <location>
        <begin position="15"/>
        <end position="33"/>
    </location>
</feature>
<gene>
    <name evidence="2" type="ORF">H1R20_g9312</name>
</gene>
<proteinExistence type="predicted"/>
<evidence type="ECO:0000256" key="1">
    <source>
        <dbReference type="SAM" id="MobiDB-lite"/>
    </source>
</evidence>
<dbReference type="AlphaFoldDB" id="A0A9W8JBL2"/>
<keyword evidence="3" id="KW-1185">Reference proteome</keyword>
<reference evidence="2" key="1">
    <citation type="submission" date="2022-06" db="EMBL/GenBank/DDBJ databases">
        <title>Genome Sequence of Candolleomyces eurysporus.</title>
        <authorList>
            <person name="Buettner E."/>
        </authorList>
    </citation>
    <scope>NUCLEOTIDE SEQUENCE</scope>
    <source>
        <strain evidence="2">VTCC 930004</strain>
    </source>
</reference>
<feature type="compositionally biased region" description="Basic and acidic residues" evidence="1">
    <location>
        <begin position="1"/>
        <end position="14"/>
    </location>
</feature>
<evidence type="ECO:0000313" key="2">
    <source>
        <dbReference type="EMBL" id="KAJ2927783.1"/>
    </source>
</evidence>
<dbReference type="EMBL" id="JANBPK010000960">
    <property type="protein sequence ID" value="KAJ2927783.1"/>
    <property type="molecule type" value="Genomic_DNA"/>
</dbReference>
<feature type="region of interest" description="Disordered" evidence="1">
    <location>
        <begin position="1"/>
        <end position="118"/>
    </location>
</feature>
<sequence>MPADKKQTEKKRDTGPPSKTSTKTSLTGATMTAAQIQRLRAAHGKRVAALGREKYGQTSSPGPSNLPPPQPTLPDGPISSDGRCPRMSTGGPAYIARQRAERKRREAQAKQKADNVAP</sequence>
<protein>
    <submittedName>
        <fullName evidence="2">Uncharacterized protein</fullName>
    </submittedName>
</protein>
<evidence type="ECO:0000313" key="3">
    <source>
        <dbReference type="Proteomes" id="UP001140091"/>
    </source>
</evidence>
<dbReference type="Proteomes" id="UP001140091">
    <property type="component" value="Unassembled WGS sequence"/>
</dbReference>
<comment type="caution">
    <text evidence="2">The sequence shown here is derived from an EMBL/GenBank/DDBJ whole genome shotgun (WGS) entry which is preliminary data.</text>
</comment>
<name>A0A9W8JBL2_9AGAR</name>
<feature type="compositionally biased region" description="Basic and acidic residues" evidence="1">
    <location>
        <begin position="103"/>
        <end position="118"/>
    </location>
</feature>
<accession>A0A9W8JBL2</accession>
<feature type="compositionally biased region" description="Pro residues" evidence="1">
    <location>
        <begin position="64"/>
        <end position="74"/>
    </location>
</feature>
<organism evidence="2 3">
    <name type="scientific">Candolleomyces eurysporus</name>
    <dbReference type="NCBI Taxonomy" id="2828524"/>
    <lineage>
        <taxon>Eukaryota</taxon>
        <taxon>Fungi</taxon>
        <taxon>Dikarya</taxon>
        <taxon>Basidiomycota</taxon>
        <taxon>Agaricomycotina</taxon>
        <taxon>Agaricomycetes</taxon>
        <taxon>Agaricomycetidae</taxon>
        <taxon>Agaricales</taxon>
        <taxon>Agaricineae</taxon>
        <taxon>Psathyrellaceae</taxon>
        <taxon>Candolleomyces</taxon>
    </lineage>
</organism>
<feature type="non-terminal residue" evidence="2">
    <location>
        <position position="118"/>
    </location>
</feature>